<keyword evidence="2" id="KW-1185">Reference proteome</keyword>
<dbReference type="CDD" id="cd10170">
    <property type="entry name" value="ASKHA_NBD_HSP70"/>
    <property type="match status" value="1"/>
</dbReference>
<dbReference type="Gene3D" id="3.30.420.40">
    <property type="match status" value="1"/>
</dbReference>
<name>A0ABR0KGG4_9EURO</name>
<evidence type="ECO:0000313" key="2">
    <source>
        <dbReference type="Proteomes" id="UP001345013"/>
    </source>
</evidence>
<evidence type="ECO:0008006" key="3">
    <source>
        <dbReference type="Google" id="ProtNLM"/>
    </source>
</evidence>
<dbReference type="EMBL" id="JAVRRG010000026">
    <property type="protein sequence ID" value="KAK5095754.1"/>
    <property type="molecule type" value="Genomic_DNA"/>
</dbReference>
<dbReference type="PANTHER" id="PTHR14187:SF5">
    <property type="entry name" value="HEAT SHOCK 70 KDA PROTEIN 12A"/>
    <property type="match status" value="1"/>
</dbReference>
<proteinExistence type="predicted"/>
<accession>A0ABR0KGG4</accession>
<protein>
    <recommendedName>
        <fullName evidence="3">Actin-like ATPase domain-containing protein</fullName>
    </recommendedName>
</protein>
<dbReference type="SUPFAM" id="SSF53067">
    <property type="entry name" value="Actin-like ATPase domain"/>
    <property type="match status" value="2"/>
</dbReference>
<sequence length="584" mass="65896">MAAPPPNAEEKPTLIIAVDYGTTFSGVCWVLSDNLEVPHVVRTWPLADGTEITSDKVPTRITYDAQDKVKAWGYMIQGSEPRYQEFKLYLDHSKKTHHAGMGQKFRDPASLPLTQHFTATKLSVDFLRELRKWLEVDVDKTMGAGTFESMPLQYIITVPAIWSDPAKSLTRWCAEMAGMGNNLKIITEPEAAMVHVLQKLPEGEYKVGDCFILCDAGGGTADLITYKITSVAPLEVEEVVQGDGDRCGSVFLDRQFKAFIEENHAKRVPEWAEQHTTDAVDYFERITKRKFDGSDEPVIVKVPGAPSYNKNGITVKKGKIVIQAAYIRMMFTIVVDIIRKLVHEQYRRAVQKERVTVAGVILVGGFGASDFVKQQLEIAISWTNEHVKLYRPDDGWTAIVRGAISRALPIWAPQLVTAMVISRQARLTYGITCSRSFRPGRDPEDKKYWVEIEQKYYIEEIHWFLAKGTTVKKDYVNNRSYVHDWPQNSVNVADSTISLKVYAWDGDDTVPPKYPSSEGVEKIADLNVDLSVVPKQLLRGFTRDGVVRLWCDPGLRITYSFATVQYTLFYHGKDYGSVEAGFDD</sequence>
<dbReference type="InterPro" id="IPR043129">
    <property type="entry name" value="ATPase_NBD"/>
</dbReference>
<dbReference type="PANTHER" id="PTHR14187">
    <property type="entry name" value="ALPHA KINASE/ELONGATION FACTOR 2 KINASE"/>
    <property type="match status" value="1"/>
</dbReference>
<reference evidence="1 2" key="1">
    <citation type="submission" date="2023-08" db="EMBL/GenBank/DDBJ databases">
        <title>Black Yeasts Isolated from many extreme environments.</title>
        <authorList>
            <person name="Coleine C."/>
            <person name="Stajich J.E."/>
            <person name="Selbmann L."/>
        </authorList>
    </citation>
    <scope>NUCLEOTIDE SEQUENCE [LARGE SCALE GENOMIC DNA]</scope>
    <source>
        <strain evidence="1 2">CCFEE 5885</strain>
    </source>
</reference>
<comment type="caution">
    <text evidence="1">The sequence shown here is derived from an EMBL/GenBank/DDBJ whole genome shotgun (WGS) entry which is preliminary data.</text>
</comment>
<organism evidence="1 2">
    <name type="scientific">Lithohypha guttulata</name>
    <dbReference type="NCBI Taxonomy" id="1690604"/>
    <lineage>
        <taxon>Eukaryota</taxon>
        <taxon>Fungi</taxon>
        <taxon>Dikarya</taxon>
        <taxon>Ascomycota</taxon>
        <taxon>Pezizomycotina</taxon>
        <taxon>Eurotiomycetes</taxon>
        <taxon>Chaetothyriomycetidae</taxon>
        <taxon>Chaetothyriales</taxon>
        <taxon>Trichomeriaceae</taxon>
        <taxon>Lithohypha</taxon>
    </lineage>
</organism>
<evidence type="ECO:0000313" key="1">
    <source>
        <dbReference type="EMBL" id="KAK5095754.1"/>
    </source>
</evidence>
<dbReference type="Proteomes" id="UP001345013">
    <property type="component" value="Unassembled WGS sequence"/>
</dbReference>
<gene>
    <name evidence="1" type="ORF">LTR24_002971</name>
</gene>